<evidence type="ECO:0000256" key="3">
    <source>
        <dbReference type="ARBA" id="ARBA00012054"/>
    </source>
</evidence>
<dbReference type="UniPathway" id="UPA00792"/>
<keyword evidence="5" id="KW-0547">Nucleotide-binding</keyword>
<keyword evidence="11" id="KW-1185">Reference proteome</keyword>
<protein>
    <recommendedName>
        <fullName evidence="3">gluconokinase</fullName>
        <ecNumber evidence="3">2.7.1.12</ecNumber>
    </recommendedName>
    <alternativeName>
        <fullName evidence="8">Gluconate kinase</fullName>
    </alternativeName>
</protein>
<evidence type="ECO:0000256" key="6">
    <source>
        <dbReference type="ARBA" id="ARBA00022777"/>
    </source>
</evidence>
<dbReference type="InterPro" id="IPR031322">
    <property type="entry name" value="Shikimate/glucono_kinase"/>
</dbReference>
<accession>A0A7I4DTT9</accession>
<evidence type="ECO:0000256" key="8">
    <source>
        <dbReference type="ARBA" id="ARBA00029835"/>
    </source>
</evidence>
<evidence type="ECO:0000313" key="11">
    <source>
        <dbReference type="Proteomes" id="UP000006727"/>
    </source>
</evidence>
<evidence type="ECO:0000313" key="10">
    <source>
        <dbReference type="EnsemblPlants" id="Pp3c5_2750V3.5"/>
    </source>
</evidence>
<evidence type="ECO:0000256" key="4">
    <source>
        <dbReference type="ARBA" id="ARBA00022679"/>
    </source>
</evidence>
<reference evidence="10 11" key="1">
    <citation type="journal article" date="2008" name="Science">
        <title>The Physcomitrella genome reveals evolutionary insights into the conquest of land by plants.</title>
        <authorList>
            <person name="Rensing S."/>
            <person name="Lang D."/>
            <person name="Zimmer A."/>
            <person name="Terry A."/>
            <person name="Salamov A."/>
            <person name="Shapiro H."/>
            <person name="Nishiyama T."/>
            <person name="Perroud P.-F."/>
            <person name="Lindquist E."/>
            <person name="Kamisugi Y."/>
            <person name="Tanahashi T."/>
            <person name="Sakakibara K."/>
            <person name="Fujita T."/>
            <person name="Oishi K."/>
            <person name="Shin-I T."/>
            <person name="Kuroki Y."/>
            <person name="Toyoda A."/>
            <person name="Suzuki Y."/>
            <person name="Hashimoto A."/>
            <person name="Yamaguchi K."/>
            <person name="Sugano A."/>
            <person name="Kohara Y."/>
            <person name="Fujiyama A."/>
            <person name="Anterola A."/>
            <person name="Aoki S."/>
            <person name="Ashton N."/>
            <person name="Barbazuk W.B."/>
            <person name="Barker E."/>
            <person name="Bennetzen J."/>
            <person name="Bezanilla M."/>
            <person name="Blankenship R."/>
            <person name="Cho S.H."/>
            <person name="Dutcher S."/>
            <person name="Estelle M."/>
            <person name="Fawcett J.A."/>
            <person name="Gundlach H."/>
            <person name="Hanada K."/>
            <person name="Heyl A."/>
            <person name="Hicks K.A."/>
            <person name="Hugh J."/>
            <person name="Lohr M."/>
            <person name="Mayer K."/>
            <person name="Melkozernov A."/>
            <person name="Murata T."/>
            <person name="Nelson D."/>
            <person name="Pils B."/>
            <person name="Prigge M."/>
            <person name="Reiss B."/>
            <person name="Renner T."/>
            <person name="Rombauts S."/>
            <person name="Rushton P."/>
            <person name="Sanderfoot A."/>
            <person name="Schween G."/>
            <person name="Shiu S.-H."/>
            <person name="Stueber K."/>
            <person name="Theodoulou F.L."/>
            <person name="Tu H."/>
            <person name="Van de Peer Y."/>
            <person name="Verrier P.J."/>
            <person name="Waters E."/>
            <person name="Wood A."/>
            <person name="Yang L."/>
            <person name="Cove D."/>
            <person name="Cuming A."/>
            <person name="Hasebe M."/>
            <person name="Lucas S."/>
            <person name="Mishler D.B."/>
            <person name="Reski R."/>
            <person name="Grigoriev I."/>
            <person name="Quatrano R.S."/>
            <person name="Boore J.L."/>
        </authorList>
    </citation>
    <scope>NUCLEOTIDE SEQUENCE [LARGE SCALE GENOMIC DNA]</scope>
    <source>
        <strain evidence="10 11">cv. Gransden 2004</strain>
    </source>
</reference>
<dbReference type="Proteomes" id="UP000006727">
    <property type="component" value="Chromosome 5"/>
</dbReference>
<reference evidence="10 11" key="2">
    <citation type="journal article" date="2018" name="Plant J.">
        <title>The Physcomitrella patens chromosome-scale assembly reveals moss genome structure and evolution.</title>
        <authorList>
            <person name="Lang D."/>
            <person name="Ullrich K.K."/>
            <person name="Murat F."/>
            <person name="Fuchs J."/>
            <person name="Jenkins J."/>
            <person name="Haas F.B."/>
            <person name="Piednoel M."/>
            <person name="Gundlach H."/>
            <person name="Van Bel M."/>
            <person name="Meyberg R."/>
            <person name="Vives C."/>
            <person name="Morata J."/>
            <person name="Symeonidi A."/>
            <person name="Hiss M."/>
            <person name="Muchero W."/>
            <person name="Kamisugi Y."/>
            <person name="Saleh O."/>
            <person name="Blanc G."/>
            <person name="Decker E.L."/>
            <person name="van Gessel N."/>
            <person name="Grimwood J."/>
            <person name="Hayes R.D."/>
            <person name="Graham S.W."/>
            <person name="Gunter L.E."/>
            <person name="McDaniel S.F."/>
            <person name="Hoernstein S.N.W."/>
            <person name="Larsson A."/>
            <person name="Li F.W."/>
            <person name="Perroud P.F."/>
            <person name="Phillips J."/>
            <person name="Ranjan P."/>
            <person name="Rokshar D.S."/>
            <person name="Rothfels C.J."/>
            <person name="Schneider L."/>
            <person name="Shu S."/>
            <person name="Stevenson D.W."/>
            <person name="Thummler F."/>
            <person name="Tillich M."/>
            <person name="Villarreal Aguilar J.C."/>
            <person name="Widiez T."/>
            <person name="Wong G.K."/>
            <person name="Wymore A."/>
            <person name="Zhang Y."/>
            <person name="Zimmer A.D."/>
            <person name="Quatrano R.S."/>
            <person name="Mayer K.F.X."/>
            <person name="Goodstein D."/>
            <person name="Casacuberta J.M."/>
            <person name="Vandepoele K."/>
            <person name="Reski R."/>
            <person name="Cuming A.C."/>
            <person name="Tuskan G.A."/>
            <person name="Maumus F."/>
            <person name="Salse J."/>
            <person name="Schmutz J."/>
            <person name="Rensing S.A."/>
        </authorList>
    </citation>
    <scope>NUCLEOTIDE SEQUENCE [LARGE SCALE GENOMIC DNA]</scope>
    <source>
        <strain evidence="10 11">cv. Gransden 2004</strain>
    </source>
</reference>
<dbReference type="Pfam" id="PF01202">
    <property type="entry name" value="SKI"/>
    <property type="match status" value="1"/>
</dbReference>
<dbReference type="GO" id="GO:0005975">
    <property type="term" value="P:carbohydrate metabolic process"/>
    <property type="evidence" value="ECO:0007669"/>
    <property type="project" value="InterPro"/>
</dbReference>
<keyword evidence="4" id="KW-0808">Transferase</keyword>
<dbReference type="GO" id="GO:0046316">
    <property type="term" value="F:gluconokinase activity"/>
    <property type="evidence" value="ECO:0007669"/>
    <property type="project" value="UniProtKB-EC"/>
</dbReference>
<keyword evidence="7" id="KW-0067">ATP-binding</keyword>
<evidence type="ECO:0000256" key="1">
    <source>
        <dbReference type="ARBA" id="ARBA00004875"/>
    </source>
</evidence>
<evidence type="ECO:0000256" key="9">
    <source>
        <dbReference type="ARBA" id="ARBA00048090"/>
    </source>
</evidence>
<dbReference type="EC" id="2.7.1.12" evidence="3"/>
<dbReference type="PANTHER" id="PTHR43442:SF3">
    <property type="entry name" value="GLUCONOKINASE-RELATED"/>
    <property type="match status" value="1"/>
</dbReference>
<comment type="catalytic activity">
    <reaction evidence="9">
        <text>D-gluconate + ATP = 6-phospho-D-gluconate + ADP + H(+)</text>
        <dbReference type="Rhea" id="RHEA:19433"/>
        <dbReference type="ChEBI" id="CHEBI:15378"/>
        <dbReference type="ChEBI" id="CHEBI:18391"/>
        <dbReference type="ChEBI" id="CHEBI:30616"/>
        <dbReference type="ChEBI" id="CHEBI:58759"/>
        <dbReference type="ChEBI" id="CHEBI:456216"/>
        <dbReference type="EC" id="2.7.1.12"/>
    </reaction>
</comment>
<evidence type="ECO:0000256" key="2">
    <source>
        <dbReference type="ARBA" id="ARBA00008420"/>
    </source>
</evidence>
<dbReference type="InterPro" id="IPR006001">
    <property type="entry name" value="Therm_gnt_kin"/>
</dbReference>
<dbReference type="RefSeq" id="XP_073390483.1">
    <property type="nucleotide sequence ID" value="XM_073534382.1"/>
</dbReference>
<dbReference type="Gene3D" id="3.40.50.300">
    <property type="entry name" value="P-loop containing nucleotide triphosphate hydrolases"/>
    <property type="match status" value="1"/>
</dbReference>
<gene>
    <name evidence="10" type="primary">LOC112282037</name>
</gene>
<dbReference type="SUPFAM" id="SSF52540">
    <property type="entry name" value="P-loop containing nucleoside triphosphate hydrolases"/>
    <property type="match status" value="1"/>
</dbReference>
<reference evidence="10" key="3">
    <citation type="submission" date="2020-12" db="UniProtKB">
        <authorList>
            <consortium name="EnsemblPlants"/>
        </authorList>
    </citation>
    <scope>IDENTIFICATION</scope>
</reference>
<comment type="similarity">
    <text evidence="2">Belongs to the gluconokinase GntK/GntV family.</text>
</comment>
<dbReference type="InterPro" id="IPR027417">
    <property type="entry name" value="P-loop_NTPase"/>
</dbReference>
<dbReference type="PANTHER" id="PTHR43442">
    <property type="entry name" value="GLUCONOKINASE-RELATED"/>
    <property type="match status" value="1"/>
</dbReference>
<keyword evidence="6" id="KW-0418">Kinase</keyword>
<proteinExistence type="inferred from homology"/>
<dbReference type="EnsemblPlants" id="Pp3c5_2750V3.5">
    <property type="protein sequence ID" value="Pp3c5_2750V3.5"/>
    <property type="gene ID" value="Pp3c5_2750"/>
</dbReference>
<sequence length="196" mass="21860">MSRELDNRKLRGVRLCSGHCVREMMAGKAIIVMGTSGAGKSTVGRLLAAELRCEFLDADNFHSAQNKEKMSRGVALTDEDRMPWLETLRDTLIDYIIRGQCVVLACSALQPHYRDLLRTADYEFLLNETTPEPVSTPTSNDINHQHRRQGKSLSSLVVFVYLKATVGVLSARLAVRDIAALPPAQIVRNIQKQLQV</sequence>
<dbReference type="Gramene" id="Pp3c5_2750V3.5">
    <property type="protein sequence ID" value="Pp3c5_2750V3.5"/>
    <property type="gene ID" value="Pp3c5_2750"/>
</dbReference>
<evidence type="ECO:0000256" key="7">
    <source>
        <dbReference type="ARBA" id="ARBA00022840"/>
    </source>
</evidence>
<dbReference type="CDD" id="cd02021">
    <property type="entry name" value="GntK"/>
    <property type="match status" value="1"/>
</dbReference>
<organism evidence="10 11">
    <name type="scientific">Physcomitrium patens</name>
    <name type="common">Spreading-leaved earth moss</name>
    <name type="synonym">Physcomitrella patens</name>
    <dbReference type="NCBI Taxonomy" id="3218"/>
    <lineage>
        <taxon>Eukaryota</taxon>
        <taxon>Viridiplantae</taxon>
        <taxon>Streptophyta</taxon>
        <taxon>Embryophyta</taxon>
        <taxon>Bryophyta</taxon>
        <taxon>Bryophytina</taxon>
        <taxon>Bryopsida</taxon>
        <taxon>Funariidae</taxon>
        <taxon>Funariales</taxon>
        <taxon>Funariaceae</taxon>
        <taxon>Physcomitrium</taxon>
    </lineage>
</organism>
<dbReference type="GO" id="GO:0005524">
    <property type="term" value="F:ATP binding"/>
    <property type="evidence" value="ECO:0007669"/>
    <property type="project" value="UniProtKB-KW"/>
</dbReference>
<dbReference type="AlphaFoldDB" id="A0A7I4DTT9"/>
<name>A0A7I4DTT9_PHYPA</name>
<dbReference type="GeneID" id="112282037"/>
<dbReference type="RefSeq" id="XP_073390484.1">
    <property type="nucleotide sequence ID" value="XM_073534383.1"/>
</dbReference>
<dbReference type="EMBL" id="ABEU02000005">
    <property type="status" value="NOT_ANNOTATED_CDS"/>
    <property type="molecule type" value="Genomic_DNA"/>
</dbReference>
<evidence type="ECO:0000256" key="5">
    <source>
        <dbReference type="ARBA" id="ARBA00022741"/>
    </source>
</evidence>
<comment type="pathway">
    <text evidence="1">Carbohydrate acid metabolism; D-gluconate degradation.</text>
</comment>